<dbReference type="AlphaFoldDB" id="A0A0B7BPE6"/>
<name>A0A0B7BPE6_9EUPU</name>
<sequence>MIALKLSAPTDAFHPMEHVHHLILAPADMDGMASIVTDVGHIQDVSMARVIYLDNVCVTLDGLDHYVMWKNSFVWSTDLVKMAEHVSMTTCIITHAIVL</sequence>
<reference evidence="1" key="1">
    <citation type="submission" date="2014-12" db="EMBL/GenBank/DDBJ databases">
        <title>Insight into the proteome of Arion vulgaris.</title>
        <authorList>
            <person name="Aradska J."/>
            <person name="Bulat T."/>
            <person name="Smidak R."/>
            <person name="Sarate P."/>
            <person name="Gangsoo J."/>
            <person name="Sialana F."/>
            <person name="Bilban M."/>
            <person name="Lubec G."/>
        </authorList>
    </citation>
    <scope>NUCLEOTIDE SEQUENCE</scope>
    <source>
        <tissue evidence="1">Skin</tissue>
    </source>
</reference>
<gene>
    <name evidence="1" type="primary">ORF199831</name>
</gene>
<protein>
    <submittedName>
        <fullName evidence="1">Uncharacterized protein</fullName>
    </submittedName>
</protein>
<accession>A0A0B7BPE6</accession>
<dbReference type="EMBL" id="HACG01047376">
    <property type="protein sequence ID" value="CEK94241.1"/>
    <property type="molecule type" value="Transcribed_RNA"/>
</dbReference>
<evidence type="ECO:0000313" key="1">
    <source>
        <dbReference type="EMBL" id="CEK94241.1"/>
    </source>
</evidence>
<proteinExistence type="predicted"/>
<organism evidence="1">
    <name type="scientific">Arion vulgaris</name>
    <dbReference type="NCBI Taxonomy" id="1028688"/>
    <lineage>
        <taxon>Eukaryota</taxon>
        <taxon>Metazoa</taxon>
        <taxon>Spiralia</taxon>
        <taxon>Lophotrochozoa</taxon>
        <taxon>Mollusca</taxon>
        <taxon>Gastropoda</taxon>
        <taxon>Heterobranchia</taxon>
        <taxon>Euthyneura</taxon>
        <taxon>Panpulmonata</taxon>
        <taxon>Eupulmonata</taxon>
        <taxon>Stylommatophora</taxon>
        <taxon>Helicina</taxon>
        <taxon>Arionoidea</taxon>
        <taxon>Arionidae</taxon>
        <taxon>Arion</taxon>
    </lineage>
</organism>